<dbReference type="Proteomes" id="UP001177595">
    <property type="component" value="Plasmid paPv10"/>
</dbReference>
<reference evidence="2" key="1">
    <citation type="submission" date="2023-04" db="EMBL/GenBank/DDBJ databases">
        <title>Genome dynamics across the evolutionary transition to endosymbiosis.</title>
        <authorList>
            <person name="Siozios S."/>
            <person name="Nadal-Jimenez P."/>
            <person name="Azagi T."/>
            <person name="Sprong H."/>
            <person name="Frost C.L."/>
            <person name="Parratt S.R."/>
            <person name="Taylor G."/>
            <person name="Brettell L."/>
            <person name="Lew K.C."/>
            <person name="Croft L."/>
            <person name="King K.C."/>
            <person name="Brockhurst M.A."/>
            <person name="Hypsa V."/>
            <person name="Novakova E."/>
            <person name="Darby A.C."/>
            <person name="Hurst G.D.D."/>
        </authorList>
    </citation>
    <scope>NUCLEOTIDE SEQUENCE</scope>
    <source>
        <strain evidence="2">APv</strain>
        <plasmid evidence="2">paPv10</plasmid>
    </source>
</reference>
<dbReference type="InterPro" id="IPR009228">
    <property type="entry name" value="Capsid_scaffold_GpO"/>
</dbReference>
<dbReference type="Pfam" id="PF05929">
    <property type="entry name" value="Phage_GPO"/>
    <property type="match status" value="1"/>
</dbReference>
<proteinExistence type="predicted"/>
<gene>
    <name evidence="2" type="ORF">QE210_21330</name>
</gene>
<keyword evidence="2" id="KW-0614">Plasmid</keyword>
<geneLocation type="plasmid" evidence="2 3">
    <name>paPv10</name>
</geneLocation>
<evidence type="ECO:0000256" key="1">
    <source>
        <dbReference type="SAM" id="MobiDB-lite"/>
    </source>
</evidence>
<name>A0AA95H0T1_9GAMM</name>
<dbReference type="EMBL" id="CP123514">
    <property type="protein sequence ID" value="WGM03977.1"/>
    <property type="molecule type" value="Genomic_DNA"/>
</dbReference>
<dbReference type="AlphaFoldDB" id="A0AA95H0T1"/>
<organism evidence="2 3">
    <name type="scientific">Arsenophonus nasoniae</name>
    <name type="common">son-killer infecting Nasonia vitripennis</name>
    <dbReference type="NCBI Taxonomy" id="638"/>
    <lineage>
        <taxon>Bacteria</taxon>
        <taxon>Pseudomonadati</taxon>
        <taxon>Pseudomonadota</taxon>
        <taxon>Gammaproteobacteria</taxon>
        <taxon>Enterobacterales</taxon>
        <taxon>Morganellaceae</taxon>
        <taxon>Arsenophonus</taxon>
    </lineage>
</organism>
<feature type="compositionally biased region" description="Basic and acidic residues" evidence="1">
    <location>
        <begin position="276"/>
        <end position="286"/>
    </location>
</feature>
<feature type="region of interest" description="Disordered" evidence="1">
    <location>
        <begin position="263"/>
        <end position="286"/>
    </location>
</feature>
<protein>
    <submittedName>
        <fullName evidence="2">GPO family capsid scaffolding protein</fullName>
    </submittedName>
</protein>
<dbReference type="RefSeq" id="WP_280627192.1">
    <property type="nucleotide sequence ID" value="NZ_DAYVGH010000200.1"/>
</dbReference>
<accession>A0AA95H0T1</accession>
<evidence type="ECO:0000313" key="2">
    <source>
        <dbReference type="EMBL" id="WGM03977.1"/>
    </source>
</evidence>
<evidence type="ECO:0000313" key="3">
    <source>
        <dbReference type="Proteomes" id="UP001177595"/>
    </source>
</evidence>
<sequence length="286" mass="31563">MSTNPTLAGACVMKKTKPIRICVEGATTDGRQVQREWLTDIEKNYDPDTFGARINLEHLKSPWMPCFGDVLSVYTEEINEGLLAGKLALYGVISPTDELIALNKQRQKVYTSVEIDTDFSDTGKAYLVGLAVTDNPASLGTSMLQLRQGQGVCALSDRKLSHNSVFTAAEETLFEFIEETTVVPNPSLSLLEKVKGLFSRERHEQSQIINDIQQAIEYCATQQARSEQHIAELGDALTALKNANAEKHQQLKTELTTLTASLAQEETPTRPVSLGRTRDTDTLTNC</sequence>